<evidence type="ECO:0000256" key="1">
    <source>
        <dbReference type="SAM" id="MobiDB-lite"/>
    </source>
</evidence>
<sequence>MEAGGLPRSDISFRRTGSSGLVWDDKFLGELAKIKPASQDAAAPDAEPRRASSASPAAAAGSEPPTLQRSRSDGGRQGYKAVKVPSPSLDPPSPKVSGCGGICSIFGGANLSEKQQARSSKRAKVGKRRV</sequence>
<organism evidence="2 3">
    <name type="scientific">Kalanchoe fedtschenkoi</name>
    <name type="common">Lavender scallops</name>
    <name type="synonym">South American air plant</name>
    <dbReference type="NCBI Taxonomy" id="63787"/>
    <lineage>
        <taxon>Eukaryota</taxon>
        <taxon>Viridiplantae</taxon>
        <taxon>Streptophyta</taxon>
        <taxon>Embryophyta</taxon>
        <taxon>Tracheophyta</taxon>
        <taxon>Spermatophyta</taxon>
        <taxon>Magnoliopsida</taxon>
        <taxon>eudicotyledons</taxon>
        <taxon>Gunneridae</taxon>
        <taxon>Pentapetalae</taxon>
        <taxon>Saxifragales</taxon>
        <taxon>Crassulaceae</taxon>
        <taxon>Kalanchoe</taxon>
    </lineage>
</organism>
<evidence type="ECO:0000313" key="2">
    <source>
        <dbReference type="EnsemblPlants" id="Kaladp0024s0782.1.v1.1.CDS.1"/>
    </source>
</evidence>
<feature type="compositionally biased region" description="Low complexity" evidence="1">
    <location>
        <begin position="40"/>
        <end position="65"/>
    </location>
</feature>
<keyword evidence="3" id="KW-1185">Reference proteome</keyword>
<dbReference type="Pfam" id="PF15697">
    <property type="entry name" value="DUF4666"/>
    <property type="match status" value="1"/>
</dbReference>
<dbReference type="Gramene" id="Kaladp0024s0782.1.v1.1">
    <property type="protein sequence ID" value="Kaladp0024s0782.1.v1.1.CDS.1"/>
    <property type="gene ID" value="Kaladp0024s0782.v1.1"/>
</dbReference>
<accession>A0A7N0ZSG3</accession>
<dbReference type="OMA" id="DKHQSAS"/>
<dbReference type="PANTHER" id="PTHR33730">
    <property type="entry name" value="OS05G0542732 PROTEIN-RELATED"/>
    <property type="match status" value="1"/>
</dbReference>
<reference evidence="2" key="1">
    <citation type="submission" date="2021-01" db="UniProtKB">
        <authorList>
            <consortium name="EnsemblPlants"/>
        </authorList>
    </citation>
    <scope>IDENTIFICATION</scope>
</reference>
<feature type="region of interest" description="Disordered" evidence="1">
    <location>
        <begin position="36"/>
        <end position="97"/>
    </location>
</feature>
<dbReference type="PANTHER" id="PTHR33730:SF4">
    <property type="entry name" value="OS05G0542732 PROTEIN"/>
    <property type="match status" value="1"/>
</dbReference>
<dbReference type="EnsemblPlants" id="Kaladp0024s0782.1.v1.1">
    <property type="protein sequence ID" value="Kaladp0024s0782.1.v1.1.CDS.1"/>
    <property type="gene ID" value="Kaladp0024s0782.v1.1"/>
</dbReference>
<protein>
    <submittedName>
        <fullName evidence="2">Uncharacterized protein</fullName>
    </submittedName>
</protein>
<proteinExistence type="predicted"/>
<evidence type="ECO:0000313" key="3">
    <source>
        <dbReference type="Proteomes" id="UP000594263"/>
    </source>
</evidence>
<dbReference type="Proteomes" id="UP000594263">
    <property type="component" value="Unplaced"/>
</dbReference>
<name>A0A7N0ZSG3_KALFE</name>
<dbReference type="InterPro" id="IPR031421">
    <property type="entry name" value="DUF4666"/>
</dbReference>
<dbReference type="AlphaFoldDB" id="A0A7N0ZSG3"/>